<feature type="region of interest" description="Disordered" evidence="6">
    <location>
        <begin position="119"/>
        <end position="164"/>
    </location>
</feature>
<feature type="compositionally biased region" description="Basic and acidic residues" evidence="6">
    <location>
        <begin position="154"/>
        <end position="163"/>
    </location>
</feature>
<evidence type="ECO:0000256" key="5">
    <source>
        <dbReference type="ARBA" id="ARBA00023242"/>
    </source>
</evidence>
<evidence type="ECO:0000256" key="2">
    <source>
        <dbReference type="ARBA" id="ARBA00010840"/>
    </source>
</evidence>
<gene>
    <name evidence="8" type="ORF">OGAPHI_002545</name>
</gene>
<comment type="similarity">
    <text evidence="2">Belongs to the ORC6 family.</text>
</comment>
<evidence type="ECO:0000256" key="4">
    <source>
        <dbReference type="ARBA" id="ARBA00023125"/>
    </source>
</evidence>
<evidence type="ECO:0000313" key="9">
    <source>
        <dbReference type="Proteomes" id="UP000769157"/>
    </source>
</evidence>
<comment type="subcellular location">
    <subcellularLocation>
        <location evidence="1">Nucleus</location>
    </subcellularLocation>
</comment>
<dbReference type="GeneID" id="70234512"/>
<dbReference type="GO" id="GO:0003677">
    <property type="term" value="F:DNA binding"/>
    <property type="evidence" value="ECO:0007669"/>
    <property type="project" value="UniProtKB-KW"/>
</dbReference>
<dbReference type="EMBL" id="JAEUBE010000158">
    <property type="protein sequence ID" value="KAH3668790.1"/>
    <property type="molecule type" value="Genomic_DNA"/>
</dbReference>
<dbReference type="InterPro" id="IPR008721">
    <property type="entry name" value="ORC6_cyclin_first"/>
</dbReference>
<dbReference type="GO" id="GO:0006260">
    <property type="term" value="P:DNA replication"/>
    <property type="evidence" value="ECO:0007669"/>
    <property type="project" value="UniProtKB-KW"/>
</dbReference>
<protein>
    <recommendedName>
        <fullName evidence="7">ORC6 first cyclin-like domain-containing protein</fullName>
    </recommendedName>
</protein>
<keyword evidence="4" id="KW-0238">DNA-binding</keyword>
<accession>A0A9P8PBR8</accession>
<reference evidence="8" key="1">
    <citation type="journal article" date="2021" name="Open Biol.">
        <title>Shared evolutionary footprints suggest mitochondrial oxidative damage underlies multiple complex I losses in fungi.</title>
        <authorList>
            <person name="Schikora-Tamarit M.A."/>
            <person name="Marcet-Houben M."/>
            <person name="Nosek J."/>
            <person name="Gabaldon T."/>
        </authorList>
    </citation>
    <scope>NUCLEOTIDE SEQUENCE</scope>
    <source>
        <strain evidence="8">CBS6075</strain>
    </source>
</reference>
<dbReference type="PIRSF" id="PIRSF022941">
    <property type="entry name" value="ORC6_fun"/>
    <property type="match status" value="1"/>
</dbReference>
<dbReference type="OrthoDB" id="5367324at2759"/>
<dbReference type="AlphaFoldDB" id="A0A9P8PBR8"/>
<evidence type="ECO:0000313" key="8">
    <source>
        <dbReference type="EMBL" id="KAH3668790.1"/>
    </source>
</evidence>
<keyword evidence="5" id="KW-0539">Nucleus</keyword>
<dbReference type="GO" id="GO:0005664">
    <property type="term" value="C:nuclear origin of replication recognition complex"/>
    <property type="evidence" value="ECO:0007669"/>
    <property type="project" value="InterPro"/>
</dbReference>
<dbReference type="RefSeq" id="XP_046063204.1">
    <property type="nucleotide sequence ID" value="XM_046203426.1"/>
</dbReference>
<reference evidence="8" key="2">
    <citation type="submission" date="2021-01" db="EMBL/GenBank/DDBJ databases">
        <authorList>
            <person name="Schikora-Tamarit M.A."/>
        </authorList>
    </citation>
    <scope>NUCLEOTIDE SEQUENCE</scope>
    <source>
        <strain evidence="8">CBS6075</strain>
    </source>
</reference>
<evidence type="ECO:0000256" key="6">
    <source>
        <dbReference type="SAM" id="MobiDB-lite"/>
    </source>
</evidence>
<dbReference type="InterPro" id="IPR016811">
    <property type="entry name" value="ORC6_fun"/>
</dbReference>
<evidence type="ECO:0000259" key="7">
    <source>
        <dbReference type="Pfam" id="PF05460"/>
    </source>
</evidence>
<keyword evidence="9" id="KW-1185">Reference proteome</keyword>
<sequence length="364" mass="41210">MSQFILSALQDVVPTHTGPIPKEVIDYANYLYLSSKSSCPLAAQLEIGRCHLCCFLTVDKFKNKFDLPDPSVNRIPIPKRKAVTVLADFRHKLSGAGSKQGADLLRTPTKRRVVQLATPETTPGRKRVVDLTEQTTPSKRRNVLNTPESTPKTLRNEEPDKVDAGTAAKSLQKRLLAAADDVKGPAKRGRKKGFKLLSMADRSLNDDTIITTPHLVAFCNKFYLPEEITRCILETYKHYYYRTKSPWGLLCGLVSIAYLHLNQDKVVQNMGFKTKFFKNLQIHQNGGLKYNELVDWVALVEKLCDNEKWIKDLGGREMLESETKLPFGLPTLNSFVTPRVCYFSDRMEAEYVTWINRIKQSTGV</sequence>
<dbReference type="Pfam" id="PF05460">
    <property type="entry name" value="ORC6"/>
    <property type="match status" value="1"/>
</dbReference>
<organism evidence="8 9">
    <name type="scientific">Ogataea philodendri</name>
    <dbReference type="NCBI Taxonomy" id="1378263"/>
    <lineage>
        <taxon>Eukaryota</taxon>
        <taxon>Fungi</taxon>
        <taxon>Dikarya</taxon>
        <taxon>Ascomycota</taxon>
        <taxon>Saccharomycotina</taxon>
        <taxon>Pichiomycetes</taxon>
        <taxon>Pichiales</taxon>
        <taxon>Pichiaceae</taxon>
        <taxon>Ogataea</taxon>
    </lineage>
</organism>
<keyword evidence="3" id="KW-0235">DNA replication</keyword>
<feature type="domain" description="ORC6 first cyclin-like" evidence="7">
    <location>
        <begin position="9"/>
        <end position="94"/>
    </location>
</feature>
<dbReference type="Proteomes" id="UP000769157">
    <property type="component" value="Unassembled WGS sequence"/>
</dbReference>
<evidence type="ECO:0000256" key="1">
    <source>
        <dbReference type="ARBA" id="ARBA00004123"/>
    </source>
</evidence>
<evidence type="ECO:0000256" key="3">
    <source>
        <dbReference type="ARBA" id="ARBA00022705"/>
    </source>
</evidence>
<feature type="compositionally biased region" description="Polar residues" evidence="6">
    <location>
        <begin position="132"/>
        <end position="153"/>
    </location>
</feature>
<comment type="caution">
    <text evidence="8">The sequence shown here is derived from an EMBL/GenBank/DDBJ whole genome shotgun (WGS) entry which is preliminary data.</text>
</comment>
<name>A0A9P8PBR8_9ASCO</name>
<proteinExistence type="inferred from homology"/>